<dbReference type="GO" id="GO:0004449">
    <property type="term" value="F:isocitrate dehydrogenase (NAD+) activity"/>
    <property type="evidence" value="ECO:0007669"/>
    <property type="project" value="TreeGrafter"/>
</dbReference>
<dbReference type="SMART" id="SM01329">
    <property type="entry name" value="Iso_dh"/>
    <property type="match status" value="1"/>
</dbReference>
<dbReference type="SUPFAM" id="SSF53659">
    <property type="entry name" value="Isocitrate/Isopropylmalate dehydrogenase-like"/>
    <property type="match status" value="1"/>
</dbReference>
<reference evidence="4" key="1">
    <citation type="journal article" date="2014" name="Front. Microbiol.">
        <title>High frequency of phylogenetically diverse reductive dehalogenase-homologous genes in deep subseafloor sedimentary metagenomes.</title>
        <authorList>
            <person name="Kawai M."/>
            <person name="Futagami T."/>
            <person name="Toyoda A."/>
            <person name="Takaki Y."/>
            <person name="Nishi S."/>
            <person name="Hori S."/>
            <person name="Arai W."/>
            <person name="Tsubouchi T."/>
            <person name="Morono Y."/>
            <person name="Uchiyama I."/>
            <person name="Ito T."/>
            <person name="Fujiyama A."/>
            <person name="Inagaki F."/>
            <person name="Takami H."/>
        </authorList>
    </citation>
    <scope>NUCLEOTIDE SEQUENCE</scope>
    <source>
        <strain evidence="4">Expedition CK06-06</strain>
    </source>
</reference>
<dbReference type="InterPro" id="IPR024084">
    <property type="entry name" value="IsoPropMal-DH-like_dom"/>
</dbReference>
<dbReference type="Gene3D" id="3.40.718.10">
    <property type="entry name" value="Isopropylmalate Dehydrogenase"/>
    <property type="match status" value="1"/>
</dbReference>
<dbReference type="GO" id="GO:0006099">
    <property type="term" value="P:tricarboxylic acid cycle"/>
    <property type="evidence" value="ECO:0007669"/>
    <property type="project" value="TreeGrafter"/>
</dbReference>
<feature type="domain" description="Isopropylmalate dehydrogenase-like" evidence="3">
    <location>
        <begin position="6"/>
        <end position="336"/>
    </location>
</feature>
<organism evidence="4">
    <name type="scientific">marine sediment metagenome</name>
    <dbReference type="NCBI Taxonomy" id="412755"/>
    <lineage>
        <taxon>unclassified sequences</taxon>
        <taxon>metagenomes</taxon>
        <taxon>ecological metagenomes</taxon>
    </lineage>
</organism>
<evidence type="ECO:0000259" key="3">
    <source>
        <dbReference type="SMART" id="SM01329"/>
    </source>
</evidence>
<dbReference type="EMBL" id="BARS01003243">
    <property type="protein sequence ID" value="GAF79823.1"/>
    <property type="molecule type" value="Genomic_DNA"/>
</dbReference>
<dbReference type="PANTHER" id="PTHR11835">
    <property type="entry name" value="DECARBOXYLATING DEHYDROGENASES-ISOCITRATE, ISOPROPYLMALATE, TARTRATE"/>
    <property type="match status" value="1"/>
</dbReference>
<evidence type="ECO:0000256" key="1">
    <source>
        <dbReference type="ARBA" id="ARBA00007769"/>
    </source>
</evidence>
<dbReference type="Pfam" id="PF00180">
    <property type="entry name" value="Iso_dh"/>
    <property type="match status" value="1"/>
</dbReference>
<evidence type="ECO:0000313" key="4">
    <source>
        <dbReference type="EMBL" id="GAF79823.1"/>
    </source>
</evidence>
<dbReference type="AlphaFoldDB" id="X0SFK5"/>
<sequence>MKRQHKVAVWPGDGIGPEVTREAVKVLEATDVDYEFIEGTVGGRAYIEYGDPLPAMAMEVCDEVDALLFGAVATDYAPYGVPRKVLTYLRVDRDAYANVRPIKLYPGVYPPHHTPHLDDLDVVVVRENSEGFALRHEGYLWEDKGVDERVITQFGAQRIAMFACNYAVKEGRRKVSCVDQSGWLYGDRKFRSAFKTVAEKYRTVQKDYVNVDVAAMMMVQDPNAFDVIVSPDIYGDILSGILIGQIGGVGLAPSACIGDNFAFFEPIHGIALDITGKGIANPIAAILSGKLMLHWLGEDEEADKIEAAVASVLREGKVRTPDLGGSSSTSEMGDAVVEKVERGEFESLPEEMDVDRVVAREHSS</sequence>
<comment type="caution">
    <text evidence="4">The sequence shown here is derived from an EMBL/GenBank/DDBJ whole genome shotgun (WGS) entry which is preliminary data.</text>
</comment>
<keyword evidence="2" id="KW-0560">Oxidoreductase</keyword>
<protein>
    <recommendedName>
        <fullName evidence="3">Isopropylmalate dehydrogenase-like domain-containing protein</fullName>
    </recommendedName>
</protein>
<dbReference type="PANTHER" id="PTHR11835:SF34">
    <property type="entry name" value="ISOCITRATE DEHYDROGENASE [NAD] SUBUNIT ALPHA, MITOCHONDRIAL"/>
    <property type="match status" value="1"/>
</dbReference>
<dbReference type="GO" id="GO:0006102">
    <property type="term" value="P:isocitrate metabolic process"/>
    <property type="evidence" value="ECO:0007669"/>
    <property type="project" value="TreeGrafter"/>
</dbReference>
<name>X0SFK5_9ZZZZ</name>
<gene>
    <name evidence="4" type="ORF">S01H1_06263</name>
</gene>
<evidence type="ECO:0000256" key="2">
    <source>
        <dbReference type="ARBA" id="ARBA00023002"/>
    </source>
</evidence>
<comment type="similarity">
    <text evidence="1">Belongs to the isocitrate and isopropylmalate dehydrogenases family.</text>
</comment>
<proteinExistence type="inferred from homology"/>
<accession>X0SFK5</accession>